<protein>
    <recommendedName>
        <fullName evidence="1">Polysaccharide pyruvyl transferase domain-containing protein</fullName>
    </recommendedName>
</protein>
<organism evidence="2 3">
    <name type="scientific">Herbiconiux flava</name>
    <dbReference type="NCBI Taxonomy" id="881268"/>
    <lineage>
        <taxon>Bacteria</taxon>
        <taxon>Bacillati</taxon>
        <taxon>Actinomycetota</taxon>
        <taxon>Actinomycetes</taxon>
        <taxon>Micrococcales</taxon>
        <taxon>Microbacteriaceae</taxon>
        <taxon>Herbiconiux</taxon>
    </lineage>
</organism>
<name>A0A852S6I0_9MICO</name>
<gene>
    <name evidence="2" type="ORF">BJ984_000046</name>
</gene>
<accession>A0A852S6I0</accession>
<evidence type="ECO:0000313" key="3">
    <source>
        <dbReference type="Proteomes" id="UP000549913"/>
    </source>
</evidence>
<evidence type="ECO:0000259" key="1">
    <source>
        <dbReference type="Pfam" id="PF04230"/>
    </source>
</evidence>
<keyword evidence="3" id="KW-1185">Reference proteome</keyword>
<proteinExistence type="predicted"/>
<dbReference type="Proteomes" id="UP000549913">
    <property type="component" value="Unassembled WGS sequence"/>
</dbReference>
<dbReference type="AlphaFoldDB" id="A0A852S6I0"/>
<dbReference type="InterPro" id="IPR007345">
    <property type="entry name" value="Polysacch_pyruvyl_Trfase"/>
</dbReference>
<evidence type="ECO:0000313" key="2">
    <source>
        <dbReference type="EMBL" id="NYD68888.1"/>
    </source>
</evidence>
<dbReference type="Pfam" id="PF04230">
    <property type="entry name" value="PS_pyruv_trans"/>
    <property type="match status" value="1"/>
</dbReference>
<dbReference type="EMBL" id="JACCBM010000001">
    <property type="protein sequence ID" value="NYD68888.1"/>
    <property type="molecule type" value="Genomic_DNA"/>
</dbReference>
<reference evidence="2 3" key="1">
    <citation type="submission" date="2020-07" db="EMBL/GenBank/DDBJ databases">
        <title>Sequencing the genomes of 1000 actinobacteria strains.</title>
        <authorList>
            <person name="Klenk H.-P."/>
        </authorList>
    </citation>
    <scope>NUCLEOTIDE SEQUENCE [LARGE SCALE GENOMIC DNA]</scope>
    <source>
        <strain evidence="2 3">DSM 26474</strain>
    </source>
</reference>
<feature type="domain" description="Polysaccharide pyruvyl transferase" evidence="1">
    <location>
        <begin position="23"/>
        <end position="282"/>
    </location>
</feature>
<comment type="caution">
    <text evidence="2">The sequence shown here is derived from an EMBL/GenBank/DDBJ whole genome shotgun (WGS) entry which is preliminary data.</text>
</comment>
<sequence length="354" mass="38872">MTMRGKPATEGTVYAWLLGQDDNVGDTVLRREYANVLRQRGPVVAHVGDASDSYISGLGLKAGEHVHRRFLPWVRELRRASKEGPVTVAINSGEFALSRLYALMALPLLPTLRTVHRRGGKVVWLGAAVPYKGRWWLDWVFTDLFANVDLVKWRDNASAQVFEVAPWMPDWAFAAVPGGQDRERTTLGVSLRFDRPYPSAEWLTAVRDLSQRLGLDVVAVAQVQRDSDCARQLAADLGGRAVVFDGGSHVEQERIVRDEYRSMQVMLSDRLHGLIMSATEGVVPLAWCEAATEKIDRHLSPVGLGFATVPPGELLTSMSGLDRATVATLAETTRSSISAASAELSLVRSEVATL</sequence>